<dbReference type="EMBL" id="VSSQ01036077">
    <property type="protein sequence ID" value="MPM88461.1"/>
    <property type="molecule type" value="Genomic_DNA"/>
</dbReference>
<keyword evidence="5 6" id="KW-0472">Membrane</keyword>
<feature type="transmembrane region" description="Helical" evidence="6">
    <location>
        <begin position="47"/>
        <end position="66"/>
    </location>
</feature>
<evidence type="ECO:0000256" key="5">
    <source>
        <dbReference type="ARBA" id="ARBA00023136"/>
    </source>
</evidence>
<dbReference type="SUPFAM" id="SSF161070">
    <property type="entry name" value="SNF-like"/>
    <property type="match status" value="1"/>
</dbReference>
<dbReference type="NCBIfam" id="NF037979">
    <property type="entry name" value="Na_transp"/>
    <property type="match status" value="1"/>
</dbReference>
<gene>
    <name evidence="7" type="ORF">SDC9_135565</name>
</gene>
<feature type="transmembrane region" description="Helical" evidence="6">
    <location>
        <begin position="171"/>
        <end position="197"/>
    </location>
</feature>
<keyword evidence="2" id="KW-0813">Transport</keyword>
<evidence type="ECO:0000256" key="3">
    <source>
        <dbReference type="ARBA" id="ARBA00022692"/>
    </source>
</evidence>
<feature type="transmembrane region" description="Helical" evidence="6">
    <location>
        <begin position="298"/>
        <end position="325"/>
    </location>
</feature>
<proteinExistence type="predicted"/>
<feature type="transmembrane region" description="Helical" evidence="6">
    <location>
        <begin position="86"/>
        <end position="111"/>
    </location>
</feature>
<comment type="subcellular location">
    <subcellularLocation>
        <location evidence="1">Membrane</location>
        <topology evidence="1">Multi-pass membrane protein</topology>
    </subcellularLocation>
</comment>
<name>A0A645DGT2_9ZZZZ</name>
<keyword evidence="3 6" id="KW-0812">Transmembrane</keyword>
<feature type="transmembrane region" description="Helical" evidence="6">
    <location>
        <begin position="253"/>
        <end position="278"/>
    </location>
</feature>
<reference evidence="7" key="1">
    <citation type="submission" date="2019-08" db="EMBL/GenBank/DDBJ databases">
        <authorList>
            <person name="Kucharzyk K."/>
            <person name="Murdoch R.W."/>
            <person name="Higgins S."/>
            <person name="Loffler F."/>
        </authorList>
    </citation>
    <scope>NUCLEOTIDE SEQUENCE</scope>
</reference>
<evidence type="ECO:0000256" key="1">
    <source>
        <dbReference type="ARBA" id="ARBA00004141"/>
    </source>
</evidence>
<dbReference type="InterPro" id="IPR047218">
    <property type="entry name" value="YocR/YhdH-like"/>
</dbReference>
<dbReference type="Pfam" id="PF00209">
    <property type="entry name" value="SNF"/>
    <property type="match status" value="1"/>
</dbReference>
<sequence>METAKAQFGSVVIGPLAPIFWQFIVMAVVSAILIMGIKNGIERVTKTLMPVLFILIIICDIRALSLPGAMDGVRFLFEVDFSKLSGAAILTALGLAFFKLSLGIGTMITYASYFTKDNNLLGTAAKVAFSDTLVSLLAGLAIFPTVFSFGLEPGAGPGLLFMTIPLVFSQMPFGNLLLVAFFFLTSIAATTAMLSLVEVPVAYMTEEKGISRTAAVIINGLIIFVIGILATLSADKASLLGSVTFMDRGFFDWFDYLSSNILMPLGGLLIVIFMSYVVDKKSIKEELTNNGSLNLSAFLPFFFIVIRFVTPALLIIIFLNAIGVIKL</sequence>
<evidence type="ECO:0000313" key="7">
    <source>
        <dbReference type="EMBL" id="MPM88461.1"/>
    </source>
</evidence>
<dbReference type="PANTHER" id="PTHR42948">
    <property type="entry name" value="TRANSPORTER"/>
    <property type="match status" value="1"/>
</dbReference>
<dbReference type="InterPro" id="IPR000175">
    <property type="entry name" value="Na/ntran_symport"/>
</dbReference>
<feature type="transmembrane region" description="Helical" evidence="6">
    <location>
        <begin position="132"/>
        <end position="151"/>
    </location>
</feature>
<dbReference type="CDD" id="cd10336">
    <property type="entry name" value="SLC6sbd_Tyt1-Like"/>
    <property type="match status" value="1"/>
</dbReference>
<dbReference type="InterPro" id="IPR037272">
    <property type="entry name" value="SNS_sf"/>
</dbReference>
<protein>
    <recommendedName>
        <fullName evidence="8">Sodium-dependent transporter</fullName>
    </recommendedName>
</protein>
<feature type="transmembrane region" description="Helical" evidence="6">
    <location>
        <begin position="209"/>
        <end position="233"/>
    </location>
</feature>
<dbReference type="PANTHER" id="PTHR42948:SF1">
    <property type="entry name" value="TRANSPORTER"/>
    <property type="match status" value="1"/>
</dbReference>
<evidence type="ECO:0000256" key="4">
    <source>
        <dbReference type="ARBA" id="ARBA00022989"/>
    </source>
</evidence>
<keyword evidence="4 6" id="KW-1133">Transmembrane helix</keyword>
<organism evidence="7">
    <name type="scientific">bioreactor metagenome</name>
    <dbReference type="NCBI Taxonomy" id="1076179"/>
    <lineage>
        <taxon>unclassified sequences</taxon>
        <taxon>metagenomes</taxon>
        <taxon>ecological metagenomes</taxon>
    </lineage>
</organism>
<dbReference type="GO" id="GO:0016020">
    <property type="term" value="C:membrane"/>
    <property type="evidence" value="ECO:0007669"/>
    <property type="project" value="UniProtKB-SubCell"/>
</dbReference>
<dbReference type="PROSITE" id="PS50267">
    <property type="entry name" value="NA_NEUROTRAN_SYMP_3"/>
    <property type="match status" value="1"/>
</dbReference>
<evidence type="ECO:0000256" key="6">
    <source>
        <dbReference type="SAM" id="Phobius"/>
    </source>
</evidence>
<evidence type="ECO:0000256" key="2">
    <source>
        <dbReference type="ARBA" id="ARBA00022448"/>
    </source>
</evidence>
<accession>A0A645DGT2</accession>
<evidence type="ECO:0008006" key="8">
    <source>
        <dbReference type="Google" id="ProtNLM"/>
    </source>
</evidence>
<feature type="transmembrane region" description="Helical" evidence="6">
    <location>
        <begin position="12"/>
        <end position="35"/>
    </location>
</feature>
<dbReference type="AlphaFoldDB" id="A0A645DGT2"/>
<comment type="caution">
    <text evidence="7">The sequence shown here is derived from an EMBL/GenBank/DDBJ whole genome shotgun (WGS) entry which is preliminary data.</text>
</comment>